<evidence type="ECO:0000313" key="6">
    <source>
        <dbReference type="Proteomes" id="UP000501753"/>
    </source>
</evidence>
<evidence type="ECO:0000256" key="1">
    <source>
        <dbReference type="SAM" id="MobiDB-lite"/>
    </source>
</evidence>
<dbReference type="Pfam" id="PF19650">
    <property type="entry name" value="DUF6153"/>
    <property type="match status" value="1"/>
</dbReference>
<evidence type="ECO:0000313" key="4">
    <source>
        <dbReference type="EMBL" id="QCN90823.1"/>
    </source>
</evidence>
<reference evidence="4 6" key="1">
    <citation type="submission" date="2018-04" db="EMBL/GenBank/DDBJ databases">
        <title>Complete genome sequences of Streptomyces griseoviridis K61 and characterization of antagonistic properties of biological control agents.</title>
        <authorList>
            <person name="Mariita R.M."/>
            <person name="Sello J.K."/>
        </authorList>
    </citation>
    <scope>NUCLEOTIDE SEQUENCE [LARGE SCALE GENOMIC DNA]</scope>
    <source>
        <strain evidence="4 6">K61</strain>
    </source>
</reference>
<feature type="signal peptide" evidence="2">
    <location>
        <begin position="1"/>
        <end position="15"/>
    </location>
</feature>
<dbReference type="InterPro" id="IPR046151">
    <property type="entry name" value="DUF6153"/>
</dbReference>
<dbReference type="AlphaFoldDB" id="A0A3Q9L0C9"/>
<gene>
    <name evidence="4" type="ORF">DDJ31_29245</name>
    <name evidence="3" type="ORF">ELQ87_10065</name>
</gene>
<dbReference type="EMBL" id="CP029078">
    <property type="protein sequence ID" value="QCN90823.1"/>
    <property type="molecule type" value="Genomic_DNA"/>
</dbReference>
<accession>A0A3Q9L0C9</accession>
<reference evidence="3 5" key="2">
    <citation type="submission" date="2018-12" db="EMBL/GenBank/DDBJ databases">
        <title>Streptomyces griseoviridis F1-27 complete genome.</title>
        <authorList>
            <person name="Mariita R.M."/>
            <person name="Sello J.K."/>
        </authorList>
    </citation>
    <scope>NUCLEOTIDE SEQUENCE [LARGE SCALE GENOMIC DNA]</scope>
    <source>
        <strain evidence="3 5">F1-27</strain>
    </source>
</reference>
<sequence>MLALLAGVFAMHALAPGGGAGHTSAVAPAHRTMTAVADAHQPMTAVADASRTMTAVADAGTRADAGRHGGGHLRHADQSCASGAVNGGPSLPGLAVGPVVDAAPAGAVPGRRAAAPDGARAPPSLAELQLLRI</sequence>
<dbReference type="Proteomes" id="UP000271291">
    <property type="component" value="Chromosome"/>
</dbReference>
<dbReference type="KEGG" id="sgd:ELQ87_10065"/>
<dbReference type="Proteomes" id="UP000501753">
    <property type="component" value="Chromosome"/>
</dbReference>
<protein>
    <submittedName>
        <fullName evidence="3">Uncharacterized protein</fullName>
    </submittedName>
</protein>
<feature type="chain" id="PRO_5044599834" evidence="2">
    <location>
        <begin position="16"/>
        <end position="133"/>
    </location>
</feature>
<evidence type="ECO:0000313" key="5">
    <source>
        <dbReference type="Proteomes" id="UP000271291"/>
    </source>
</evidence>
<evidence type="ECO:0000256" key="2">
    <source>
        <dbReference type="SAM" id="SignalP"/>
    </source>
</evidence>
<keyword evidence="2" id="KW-0732">Signal</keyword>
<name>A0A3Q9L0C9_STRGD</name>
<proteinExistence type="predicted"/>
<feature type="region of interest" description="Disordered" evidence="1">
    <location>
        <begin position="62"/>
        <end position="81"/>
    </location>
</feature>
<dbReference type="EMBL" id="CP034687">
    <property type="protein sequence ID" value="AZS89803.1"/>
    <property type="molecule type" value="Genomic_DNA"/>
</dbReference>
<keyword evidence="6" id="KW-1185">Reference proteome</keyword>
<dbReference type="OrthoDB" id="4322759at2"/>
<evidence type="ECO:0000313" key="3">
    <source>
        <dbReference type="EMBL" id="AZS89803.1"/>
    </source>
</evidence>
<organism evidence="3 5">
    <name type="scientific">Streptomyces griseoviridis</name>
    <dbReference type="NCBI Taxonomy" id="45398"/>
    <lineage>
        <taxon>Bacteria</taxon>
        <taxon>Bacillati</taxon>
        <taxon>Actinomycetota</taxon>
        <taxon>Actinomycetes</taxon>
        <taxon>Kitasatosporales</taxon>
        <taxon>Streptomycetaceae</taxon>
        <taxon>Streptomyces</taxon>
    </lineage>
</organism>